<gene>
    <name evidence="4" type="ORF">C1707_10940</name>
    <name evidence="5" type="ORF">CFHF_25820</name>
</gene>
<dbReference type="SUPFAM" id="SSF103515">
    <property type="entry name" value="Autotransporter"/>
    <property type="match status" value="1"/>
</dbReference>
<proteinExistence type="predicted"/>
<feature type="signal peptide" evidence="2">
    <location>
        <begin position="1"/>
        <end position="19"/>
    </location>
</feature>
<dbReference type="InterPro" id="IPR036709">
    <property type="entry name" value="Autotransporte_beta_dom_sf"/>
</dbReference>
<dbReference type="SMART" id="SM00869">
    <property type="entry name" value="Autotransporter"/>
    <property type="match status" value="1"/>
</dbReference>
<name>A0A2N5CKZ6_9CAUL</name>
<dbReference type="PROSITE" id="PS51208">
    <property type="entry name" value="AUTOTRANSPORTER"/>
    <property type="match status" value="1"/>
</dbReference>
<feature type="region of interest" description="Disordered" evidence="1">
    <location>
        <begin position="516"/>
        <end position="545"/>
    </location>
</feature>
<reference evidence="4 7" key="2">
    <citation type="submission" date="2018-01" db="EMBL/GenBank/DDBJ databases">
        <title>Complete genome sequence of Caulobacter flavus RHGG3.</title>
        <authorList>
            <person name="Yang E."/>
        </authorList>
    </citation>
    <scope>NUCLEOTIDE SEQUENCE [LARGE SCALE GENOMIC DNA]</scope>
    <source>
        <strain evidence="4 7">RHGG3</strain>
    </source>
</reference>
<feature type="chain" id="PRO_5043747265" evidence="2">
    <location>
        <begin position="20"/>
        <end position="1079"/>
    </location>
</feature>
<feature type="region of interest" description="Disordered" evidence="1">
    <location>
        <begin position="276"/>
        <end position="300"/>
    </location>
</feature>
<dbReference type="Proteomes" id="UP000281192">
    <property type="component" value="Chromosome"/>
</dbReference>
<evidence type="ECO:0000259" key="3">
    <source>
        <dbReference type="PROSITE" id="PS51208"/>
    </source>
</evidence>
<organism evidence="5 6">
    <name type="scientific">Caulobacter flavus</name>
    <dbReference type="NCBI Taxonomy" id="1679497"/>
    <lineage>
        <taxon>Bacteria</taxon>
        <taxon>Pseudomonadati</taxon>
        <taxon>Pseudomonadota</taxon>
        <taxon>Alphaproteobacteria</taxon>
        <taxon>Caulobacterales</taxon>
        <taxon>Caulobacteraceae</taxon>
        <taxon>Caulobacter</taxon>
    </lineage>
</organism>
<feature type="domain" description="Autotransporter" evidence="3">
    <location>
        <begin position="794"/>
        <end position="1079"/>
    </location>
</feature>
<reference evidence="5 6" key="1">
    <citation type="submission" date="2017-12" db="EMBL/GenBank/DDBJ databases">
        <title>The genome sequence of Caulobacter flavus CGMCC1 15093.</title>
        <authorList>
            <person name="Gao J."/>
            <person name="Mao X."/>
            <person name="Sun J."/>
        </authorList>
    </citation>
    <scope>NUCLEOTIDE SEQUENCE [LARGE SCALE GENOMIC DNA]</scope>
    <source>
        <strain evidence="5 6">CGMCC1 15093</strain>
    </source>
</reference>
<dbReference type="Proteomes" id="UP000234483">
    <property type="component" value="Unassembled WGS sequence"/>
</dbReference>
<dbReference type="InterPro" id="IPR005546">
    <property type="entry name" value="Autotransporte_beta"/>
</dbReference>
<keyword evidence="2" id="KW-0732">Signal</keyword>
<accession>A0A2N5CKZ6</accession>
<dbReference type="Gene3D" id="2.40.128.130">
    <property type="entry name" value="Autotransporter beta-domain"/>
    <property type="match status" value="1"/>
</dbReference>
<feature type="compositionally biased region" description="Acidic residues" evidence="1">
    <location>
        <begin position="281"/>
        <end position="300"/>
    </location>
</feature>
<sequence length="1079" mass="110703">MSRKLLILSAAALPMLLHAAQAAAETEVTSSSRTTPIATSTAASGAADDVKVTTDGVITYGSQGAIATVDSSNTLTNNGTLKSVDVSNSTGILINGGVTSTVTNGGTISLTEDYDYVDSDSDGDYDGQFALGTNRYGIRLTGSGDYTGTIENTGSISIEGNSSVGIMLESSVIGDILNSGSITVTGDDGYGIRNTAKVTGNIVSDGSISVLGANSVGLAVDGEVDGSVIVQGTITATGYRYTSRYTDPDDEALLDADDLLQGGSAIRITSNVSKGLVLDAPPEDTNDDTTDDEDGDGVADDEEGTAAVYVYGGAPAIQIGSDSQAVTLGSAGEGIYDYGLVIRGAVGAYGVHAGVTATGVQIGGSAGYEALVTNGINLEGSISASAYEADAMGLHLTSGAIASILDNSGALSGAVEAEGSSNAYALLIDAGATMNSVVNSGSIVATLSGETGNANAIVDNSGTLTSITNTGTIAAYVVATDDDYDTDDSNTDASDETVTGKAIAINLKANTTGVTITQTGVDDGDDGDDGVADTDTDGDGVDDADEPAIIGQVLLGSGDDTLNLLNGTLYGDMSFGDGADTLNIDGTAHAIGGLYDSDGRLSINIGDGGLLITNTDTIKATSLNLGSESSLVFTVDPTAGTSTQLVVDTATIASGANLGLVFNNLLTTASTFKVISAGTLTAGTIDQDLLGDAPYIYVASAYTQDNDVLIDVRRRTAAEAGMTTGQASAYDATFAALSGNDDIASAFLSQSTSDGFYNLYNQMLPSTGEGMFTTLQAVQQQISASTAIRPDGQDRYGPDSVWVQEINSLVRIEDGENLGSDTKATGLVAGYEAMGDAGGALGVTLAFVSLEEKDTAAKVGEETTASLFQAGTYWRRSVGGWRFNLGGGLGYIRFNGDRSFISEDVDGDGEADVAVTNTAAWNGFTANAFAGVGYEHRFGRNYIRPEARLDYVYLWEGQRKEHGGGEGFDQTVASRKFDNLSGDIGVAFGREFGKEVWVRPEVRVGYRRTLAGKYADTTAWYSGGTPFTILGNASRTDAVTLNLALRAGSDLSYFALEGGAEASRRQTRYSARLVGRAMF</sequence>
<dbReference type="RefSeq" id="WP_101715790.1">
    <property type="nucleotide sequence ID" value="NZ_CP026100.1"/>
</dbReference>
<dbReference type="EMBL" id="CP026100">
    <property type="protein sequence ID" value="AYV46742.1"/>
    <property type="molecule type" value="Genomic_DNA"/>
</dbReference>
<keyword evidence="7" id="KW-1185">Reference proteome</keyword>
<dbReference type="AlphaFoldDB" id="A0A2N5CKZ6"/>
<evidence type="ECO:0000313" key="4">
    <source>
        <dbReference type="EMBL" id="AYV46742.1"/>
    </source>
</evidence>
<dbReference type="EMBL" id="PJRQ01000053">
    <property type="protein sequence ID" value="PLR06355.1"/>
    <property type="molecule type" value="Genomic_DNA"/>
</dbReference>
<dbReference type="KEGG" id="cfh:C1707_10940"/>
<dbReference type="OrthoDB" id="7613961at2"/>
<evidence type="ECO:0000256" key="1">
    <source>
        <dbReference type="SAM" id="MobiDB-lite"/>
    </source>
</evidence>
<evidence type="ECO:0000256" key="2">
    <source>
        <dbReference type="SAM" id="SignalP"/>
    </source>
</evidence>
<evidence type="ECO:0000313" key="6">
    <source>
        <dbReference type="Proteomes" id="UP000234483"/>
    </source>
</evidence>
<feature type="compositionally biased region" description="Acidic residues" evidence="1">
    <location>
        <begin position="522"/>
        <end position="545"/>
    </location>
</feature>
<evidence type="ECO:0000313" key="5">
    <source>
        <dbReference type="EMBL" id="PLR06355.1"/>
    </source>
</evidence>
<protein>
    <submittedName>
        <fullName evidence="5">Autotransporter domain-containing protein</fullName>
    </submittedName>
</protein>
<evidence type="ECO:0000313" key="7">
    <source>
        <dbReference type="Proteomes" id="UP000281192"/>
    </source>
</evidence>